<reference evidence="5" key="1">
    <citation type="journal article" date="2019" name="Int. J. Syst. Evol. Microbiol.">
        <title>The Global Catalogue of Microorganisms (GCM) 10K type strain sequencing project: providing services to taxonomists for standard genome sequencing and annotation.</title>
        <authorList>
            <consortium name="The Broad Institute Genomics Platform"/>
            <consortium name="The Broad Institute Genome Sequencing Center for Infectious Disease"/>
            <person name="Wu L."/>
            <person name="Ma J."/>
        </authorList>
    </citation>
    <scope>NUCLEOTIDE SEQUENCE [LARGE SCALE GENOMIC DNA]</scope>
    <source>
        <strain evidence="5">CCUG 56698</strain>
    </source>
</reference>
<keyword evidence="5" id="KW-1185">Reference proteome</keyword>
<dbReference type="Pfam" id="PF05025">
    <property type="entry name" value="RbsD_FucU"/>
    <property type="match status" value="1"/>
</dbReference>
<dbReference type="RefSeq" id="WP_380971526.1">
    <property type="nucleotide sequence ID" value="NZ_JBHTEF010000001.1"/>
</dbReference>
<evidence type="ECO:0000313" key="5">
    <source>
        <dbReference type="Proteomes" id="UP001596527"/>
    </source>
</evidence>
<dbReference type="SUPFAM" id="SSF102546">
    <property type="entry name" value="RbsD-like"/>
    <property type="match status" value="1"/>
</dbReference>
<evidence type="ECO:0000256" key="2">
    <source>
        <dbReference type="ARBA" id="ARBA00023235"/>
    </source>
</evidence>
<dbReference type="PANTHER" id="PTHR31690">
    <property type="entry name" value="FUCOSE MUTAROTASE"/>
    <property type="match status" value="1"/>
</dbReference>
<dbReference type="InterPro" id="IPR007721">
    <property type="entry name" value="RbsD_FucU"/>
</dbReference>
<evidence type="ECO:0000313" key="4">
    <source>
        <dbReference type="EMBL" id="MFC7579939.1"/>
    </source>
</evidence>
<proteinExistence type="predicted"/>
<comment type="catalytic activity">
    <reaction evidence="1">
        <text>beta-D-ribopyranose = beta-D-ribofuranose</text>
        <dbReference type="Rhea" id="RHEA:25432"/>
        <dbReference type="ChEBI" id="CHEBI:27476"/>
        <dbReference type="ChEBI" id="CHEBI:47002"/>
        <dbReference type="EC" id="5.4.99.62"/>
    </reaction>
</comment>
<keyword evidence="2" id="KW-0413">Isomerase</keyword>
<accession>A0ABW2SJD7</accession>
<dbReference type="EMBL" id="JBHTEF010000001">
    <property type="protein sequence ID" value="MFC7579939.1"/>
    <property type="molecule type" value="Genomic_DNA"/>
</dbReference>
<dbReference type="Proteomes" id="UP001596527">
    <property type="component" value="Unassembled WGS sequence"/>
</dbReference>
<dbReference type="Gene3D" id="3.40.1650.10">
    <property type="entry name" value="RbsD-like domain"/>
    <property type="match status" value="1"/>
</dbReference>
<dbReference type="InterPro" id="IPR023750">
    <property type="entry name" value="RbsD-like_sf"/>
</dbReference>
<comment type="caution">
    <text evidence="4">The sequence shown here is derived from an EMBL/GenBank/DDBJ whole genome shotgun (WGS) entry which is preliminary data.</text>
</comment>
<organism evidence="4 5">
    <name type="scientific">Schaalia naturae</name>
    <dbReference type="NCBI Taxonomy" id="635203"/>
    <lineage>
        <taxon>Bacteria</taxon>
        <taxon>Bacillati</taxon>
        <taxon>Actinomycetota</taxon>
        <taxon>Actinomycetes</taxon>
        <taxon>Actinomycetales</taxon>
        <taxon>Actinomycetaceae</taxon>
        <taxon>Schaalia</taxon>
    </lineage>
</organism>
<comment type="catalytic activity">
    <reaction evidence="3">
        <text>alpha-L-fucose = beta-L-fucose</text>
        <dbReference type="Rhea" id="RHEA:25580"/>
        <dbReference type="ChEBI" id="CHEBI:42548"/>
        <dbReference type="ChEBI" id="CHEBI:42589"/>
        <dbReference type="EC" id="5.1.3.29"/>
    </reaction>
</comment>
<protein>
    <submittedName>
        <fullName evidence="4">RbsD/FucU family protein</fullName>
    </submittedName>
</protein>
<dbReference type="PANTHER" id="PTHR31690:SF4">
    <property type="entry name" value="FUCOSE MUTAROTASE"/>
    <property type="match status" value="1"/>
</dbReference>
<gene>
    <name evidence="4" type="ORF">ACFQWG_01690</name>
</gene>
<evidence type="ECO:0000256" key="1">
    <source>
        <dbReference type="ARBA" id="ARBA00000223"/>
    </source>
</evidence>
<sequence>MLRYSLIHPELIAALAGAGHGSKVLIADGNYPHSTGVNPRSAVVHLNLAPGTLTVTQVLRVLLDAINVESAEVMACPEGEVPAHREYQEILGEAVPITVRERFEFYDKVRTPDVALVIATADQRMCANLLLTIGTREN</sequence>
<evidence type="ECO:0000256" key="3">
    <source>
        <dbReference type="ARBA" id="ARBA00036324"/>
    </source>
</evidence>
<name>A0ABW2SJD7_9ACTO</name>
<dbReference type="InterPro" id="IPR050443">
    <property type="entry name" value="RbsD/FucU_mutarotase"/>
</dbReference>